<dbReference type="Proteomes" id="UP000325957">
    <property type="component" value="Unassembled WGS sequence"/>
</dbReference>
<evidence type="ECO:0000259" key="2">
    <source>
        <dbReference type="Pfam" id="PF13443"/>
    </source>
</evidence>
<dbReference type="AlphaFoldDB" id="A0A5J5KVN5"/>
<gene>
    <name evidence="3" type="ORF">FCK90_14625</name>
</gene>
<dbReference type="InterPro" id="IPR001387">
    <property type="entry name" value="Cro/C1-type_HTH"/>
</dbReference>
<dbReference type="EMBL" id="SZWF01000037">
    <property type="protein sequence ID" value="KAA9392956.1"/>
    <property type="molecule type" value="Genomic_DNA"/>
</dbReference>
<feature type="domain" description="HTH cro/C1-type" evidence="2">
    <location>
        <begin position="10"/>
        <end position="75"/>
    </location>
</feature>
<name>A0A5J5KVN5_9MICC</name>
<reference evidence="3 4" key="1">
    <citation type="submission" date="2019-05" db="EMBL/GenBank/DDBJ databases">
        <title>Kocuria coralli sp. nov., a novel actinobacterium isolated from coral reef seawater.</title>
        <authorList>
            <person name="Li J."/>
        </authorList>
    </citation>
    <scope>NUCLEOTIDE SEQUENCE [LARGE SCALE GENOMIC DNA]</scope>
    <source>
        <strain evidence="3 4">SCSIO 13007</strain>
    </source>
</reference>
<protein>
    <submittedName>
        <fullName evidence="3">Helix-turn-helix transcriptional regulator</fullName>
    </submittedName>
</protein>
<dbReference type="Pfam" id="PF13443">
    <property type="entry name" value="HTH_26"/>
    <property type="match status" value="1"/>
</dbReference>
<dbReference type="OrthoDB" id="3626437at2"/>
<keyword evidence="4" id="KW-1185">Reference proteome</keyword>
<evidence type="ECO:0000313" key="4">
    <source>
        <dbReference type="Proteomes" id="UP000325957"/>
    </source>
</evidence>
<evidence type="ECO:0000256" key="1">
    <source>
        <dbReference type="SAM" id="MobiDB-lite"/>
    </source>
</evidence>
<sequence length="112" mass="12814">MTRKLTMLWHLRQLMAAKGMFQTTDLMEPLHERGVELSRQMVHRIVTKPPQRINTDLLAALCDILECTPSDLLELHVDHQRATKTVNDRGGPGIGDLRPVRARVRRPDGIEE</sequence>
<accession>A0A5J5KVN5</accession>
<evidence type="ECO:0000313" key="3">
    <source>
        <dbReference type="EMBL" id="KAA9392956.1"/>
    </source>
</evidence>
<proteinExistence type="predicted"/>
<feature type="region of interest" description="Disordered" evidence="1">
    <location>
        <begin position="84"/>
        <end position="112"/>
    </location>
</feature>
<organism evidence="3 4">
    <name type="scientific">Kocuria coralli</name>
    <dbReference type="NCBI Taxonomy" id="1461025"/>
    <lineage>
        <taxon>Bacteria</taxon>
        <taxon>Bacillati</taxon>
        <taxon>Actinomycetota</taxon>
        <taxon>Actinomycetes</taxon>
        <taxon>Micrococcales</taxon>
        <taxon>Micrococcaceae</taxon>
        <taxon>Kocuria</taxon>
    </lineage>
</organism>
<comment type="caution">
    <text evidence="3">The sequence shown here is derived from an EMBL/GenBank/DDBJ whole genome shotgun (WGS) entry which is preliminary data.</text>
</comment>